<dbReference type="InterPro" id="IPR051929">
    <property type="entry name" value="VirAsm_ModProt"/>
</dbReference>
<evidence type="ECO:0000313" key="7">
    <source>
        <dbReference type="EMBL" id="RRQ52043.1"/>
    </source>
</evidence>
<dbReference type="PANTHER" id="PTHR34858">
    <property type="entry name" value="CYSO-CYSTEINE PEPTIDASE"/>
    <property type="match status" value="1"/>
</dbReference>
<reference evidence="7 8" key="1">
    <citation type="submission" date="2018-12" db="EMBL/GenBank/DDBJ databases">
        <authorList>
            <person name="Kim S.-J."/>
            <person name="Jung G.-Y."/>
        </authorList>
    </citation>
    <scope>NUCLEOTIDE SEQUENCE [LARGE SCALE GENOMIC DNA]</scope>
    <source>
        <strain evidence="7 8">03SU3-P</strain>
    </source>
</reference>
<evidence type="ECO:0000256" key="4">
    <source>
        <dbReference type="ARBA" id="ARBA00022833"/>
    </source>
</evidence>
<keyword evidence="8" id="KW-1185">Reference proteome</keyword>
<evidence type="ECO:0000256" key="3">
    <source>
        <dbReference type="ARBA" id="ARBA00022801"/>
    </source>
</evidence>
<evidence type="ECO:0000256" key="1">
    <source>
        <dbReference type="ARBA" id="ARBA00022670"/>
    </source>
</evidence>
<name>A0A3R8S530_9SPHN</name>
<evidence type="ECO:0000256" key="5">
    <source>
        <dbReference type="ARBA" id="ARBA00023049"/>
    </source>
</evidence>
<proteinExistence type="predicted"/>
<dbReference type="GO" id="GO:0006508">
    <property type="term" value="P:proteolysis"/>
    <property type="evidence" value="ECO:0007669"/>
    <property type="project" value="UniProtKB-KW"/>
</dbReference>
<dbReference type="AlphaFoldDB" id="A0A3R8S530"/>
<accession>A0A3R8S530</accession>
<dbReference type="Proteomes" id="UP000268553">
    <property type="component" value="Unassembled WGS sequence"/>
</dbReference>
<feature type="domain" description="JAB" evidence="6">
    <location>
        <begin position="10"/>
        <end position="115"/>
    </location>
</feature>
<gene>
    <name evidence="7" type="ORF">D7D48_03995</name>
</gene>
<comment type="caution">
    <text evidence="7">The sequence shown here is derived from an EMBL/GenBank/DDBJ whole genome shotgun (WGS) entry which is preliminary data.</text>
</comment>
<dbReference type="CDD" id="cd08070">
    <property type="entry name" value="MPN_like"/>
    <property type="match status" value="1"/>
</dbReference>
<keyword evidence="3" id="KW-0378">Hydrolase</keyword>
<dbReference type="SUPFAM" id="SSF102712">
    <property type="entry name" value="JAB1/MPN domain"/>
    <property type="match status" value="1"/>
</dbReference>
<dbReference type="EMBL" id="RWJI01000001">
    <property type="protein sequence ID" value="RRQ52043.1"/>
    <property type="molecule type" value="Genomic_DNA"/>
</dbReference>
<evidence type="ECO:0000256" key="2">
    <source>
        <dbReference type="ARBA" id="ARBA00022723"/>
    </source>
</evidence>
<dbReference type="OrthoDB" id="9802958at2"/>
<keyword evidence="5" id="KW-0482">Metalloprotease</keyword>
<protein>
    <submittedName>
        <fullName evidence="7">M67 family peptidase</fullName>
    </submittedName>
</protein>
<dbReference type="PANTHER" id="PTHR34858:SF1">
    <property type="entry name" value="CYSO-CYSTEINE PEPTIDASE"/>
    <property type="match status" value="1"/>
</dbReference>
<keyword evidence="1" id="KW-0645">Protease</keyword>
<dbReference type="InterPro" id="IPR028090">
    <property type="entry name" value="JAB_dom_prok"/>
</dbReference>
<evidence type="ECO:0000313" key="8">
    <source>
        <dbReference type="Proteomes" id="UP000268553"/>
    </source>
</evidence>
<keyword evidence="4" id="KW-0862">Zinc</keyword>
<sequence length="135" mass="14470">MALHLSSSDWRQLLDWAKMAGDHECCGLLRGNGDRILAVELAQNVAANPARHFEIDPAALISAAKDVRRGGIPVLGFFHSHPNGMPMPSPTDIAQAAPEPHIWLIIAADGITAWQPEVDGAQVTGFTPMALMKEG</sequence>
<dbReference type="GO" id="GO:0008270">
    <property type="term" value="F:zinc ion binding"/>
    <property type="evidence" value="ECO:0007669"/>
    <property type="project" value="TreeGrafter"/>
</dbReference>
<dbReference type="GO" id="GO:0008235">
    <property type="term" value="F:metalloexopeptidase activity"/>
    <property type="evidence" value="ECO:0007669"/>
    <property type="project" value="TreeGrafter"/>
</dbReference>
<dbReference type="Gene3D" id="3.40.140.10">
    <property type="entry name" value="Cytidine Deaminase, domain 2"/>
    <property type="match status" value="1"/>
</dbReference>
<organism evidence="7 8">
    <name type="scientific">Sphingorhabdus wooponensis</name>
    <dbReference type="NCBI Taxonomy" id="940136"/>
    <lineage>
        <taxon>Bacteria</taxon>
        <taxon>Pseudomonadati</taxon>
        <taxon>Pseudomonadota</taxon>
        <taxon>Alphaproteobacteria</taxon>
        <taxon>Sphingomonadales</taxon>
        <taxon>Sphingomonadaceae</taxon>
        <taxon>Sphingorhabdus</taxon>
    </lineage>
</organism>
<dbReference type="Pfam" id="PF14464">
    <property type="entry name" value="Prok-JAB"/>
    <property type="match status" value="1"/>
</dbReference>
<keyword evidence="2" id="KW-0479">Metal-binding</keyword>
<evidence type="ECO:0000259" key="6">
    <source>
        <dbReference type="Pfam" id="PF14464"/>
    </source>
</evidence>
<dbReference type="RefSeq" id="WP_125230059.1">
    <property type="nucleotide sequence ID" value="NZ_RWJI01000001.1"/>
</dbReference>